<protein>
    <submittedName>
        <fullName evidence="1">Extracellular solute-binding protein</fullName>
    </submittedName>
</protein>
<comment type="caution">
    <text evidence="1">The sequence shown here is derived from an EMBL/GenBank/DDBJ whole genome shotgun (WGS) entry which is preliminary data.</text>
</comment>
<dbReference type="PANTHER" id="PTHR43649:SF12">
    <property type="entry name" value="DIACETYLCHITOBIOSE BINDING PROTEIN DASA"/>
    <property type="match status" value="1"/>
</dbReference>
<accession>A0A7Y0YIG9</accession>
<gene>
    <name evidence="1" type="ORF">HHJ77_09130</name>
</gene>
<organism evidence="1 2">
    <name type="scientific">Mobiluncus mulieris</name>
    <dbReference type="NCBI Taxonomy" id="2052"/>
    <lineage>
        <taxon>Bacteria</taxon>
        <taxon>Bacillati</taxon>
        <taxon>Actinomycetota</taxon>
        <taxon>Actinomycetes</taxon>
        <taxon>Actinomycetales</taxon>
        <taxon>Actinomycetaceae</taxon>
        <taxon>Mobiluncus</taxon>
    </lineage>
</organism>
<dbReference type="Proteomes" id="UP000575397">
    <property type="component" value="Unassembled WGS sequence"/>
</dbReference>
<proteinExistence type="predicted"/>
<dbReference type="Pfam" id="PF01547">
    <property type="entry name" value="SBP_bac_1"/>
    <property type="match status" value="1"/>
</dbReference>
<dbReference type="AlphaFoldDB" id="A0A7Y0YIG9"/>
<evidence type="ECO:0000313" key="2">
    <source>
        <dbReference type="Proteomes" id="UP000575397"/>
    </source>
</evidence>
<dbReference type="EMBL" id="JABCUS010000021">
    <property type="protein sequence ID" value="NMX04077.1"/>
    <property type="molecule type" value="Genomic_DNA"/>
</dbReference>
<dbReference type="Gene3D" id="3.40.190.10">
    <property type="entry name" value="Periplasmic binding protein-like II"/>
    <property type="match status" value="1"/>
</dbReference>
<dbReference type="InterPro" id="IPR006059">
    <property type="entry name" value="SBP"/>
</dbReference>
<sequence>MEGSISDEAQKYLQDEFAKENPGNTLKVEVQQWDGIVSKLQTSLASKNESPDLVEIGNTQTTTFAEVGAFADSTDLKGELGGDKLIPSFVEASTIDSKIYAYPLYAGARAVFYRKDLLEKAGLQVPSTIDELRDTVIKLQAANPEGKDGFAGMYLAAVDPHGVESYLFASGFDYAKLEGNKWVGKVNTPESLSALKSLQDIFKRGTTFGLDTKASQKSFERYFNDGTVGVMIATGNIGNKIDQGLWDAGKVGVMPLPSKTAGKVGATFAGGSNIAIAQNSANPELAKAAIKVIFSEGFQRLIAKDGWVPGNTTYGDDVTGPFSEIASDVVKNSKLTPNNAQWGVEFGDNRVNDFFTRLAKGEDVEKTAQQFNDDLDSIMNK</sequence>
<evidence type="ECO:0000313" key="1">
    <source>
        <dbReference type="EMBL" id="NMX04077.1"/>
    </source>
</evidence>
<reference evidence="1 2" key="1">
    <citation type="submission" date="2020-04" db="EMBL/GenBank/DDBJ databases">
        <title>Antimicrobial susceptibility and clonality of vaginal-derived multi-drug resistant Mobiluncus isolates in China.</title>
        <authorList>
            <person name="Zhang X."/>
        </authorList>
    </citation>
    <scope>NUCLEOTIDE SEQUENCE [LARGE SCALE GENOMIC DNA]</scope>
    <source>
        <strain evidence="1 2">12</strain>
    </source>
</reference>
<dbReference type="InterPro" id="IPR050490">
    <property type="entry name" value="Bact_solute-bd_prot1"/>
</dbReference>
<dbReference type="SUPFAM" id="SSF53850">
    <property type="entry name" value="Periplasmic binding protein-like II"/>
    <property type="match status" value="1"/>
</dbReference>
<dbReference type="PANTHER" id="PTHR43649">
    <property type="entry name" value="ARABINOSE-BINDING PROTEIN-RELATED"/>
    <property type="match status" value="1"/>
</dbReference>
<name>A0A7Y0YIG9_9ACTO</name>